<reference evidence="1" key="1">
    <citation type="journal article" date="2019" name="bioRxiv">
        <title>The Genome of the Zebra Mussel, Dreissena polymorpha: A Resource for Invasive Species Research.</title>
        <authorList>
            <person name="McCartney M.A."/>
            <person name="Auch B."/>
            <person name="Kono T."/>
            <person name="Mallez S."/>
            <person name="Zhang Y."/>
            <person name="Obille A."/>
            <person name="Becker A."/>
            <person name="Abrahante J.E."/>
            <person name="Garbe J."/>
            <person name="Badalamenti J.P."/>
            <person name="Herman A."/>
            <person name="Mangelson H."/>
            <person name="Liachko I."/>
            <person name="Sullivan S."/>
            <person name="Sone E.D."/>
            <person name="Koren S."/>
            <person name="Silverstein K.A.T."/>
            <person name="Beckman K.B."/>
            <person name="Gohl D.M."/>
        </authorList>
    </citation>
    <scope>NUCLEOTIDE SEQUENCE</scope>
    <source>
        <strain evidence="1">Duluth1</strain>
        <tissue evidence="1">Whole animal</tissue>
    </source>
</reference>
<dbReference type="Proteomes" id="UP000828390">
    <property type="component" value="Unassembled WGS sequence"/>
</dbReference>
<reference evidence="1" key="2">
    <citation type="submission" date="2020-11" db="EMBL/GenBank/DDBJ databases">
        <authorList>
            <person name="McCartney M.A."/>
            <person name="Auch B."/>
            <person name="Kono T."/>
            <person name="Mallez S."/>
            <person name="Becker A."/>
            <person name="Gohl D.M."/>
            <person name="Silverstein K.A.T."/>
            <person name="Koren S."/>
            <person name="Bechman K.B."/>
            <person name="Herman A."/>
            <person name="Abrahante J.E."/>
            <person name="Garbe J."/>
        </authorList>
    </citation>
    <scope>NUCLEOTIDE SEQUENCE</scope>
    <source>
        <strain evidence="1">Duluth1</strain>
        <tissue evidence="1">Whole animal</tissue>
    </source>
</reference>
<comment type="caution">
    <text evidence="1">The sequence shown here is derived from an EMBL/GenBank/DDBJ whole genome shotgun (WGS) entry which is preliminary data.</text>
</comment>
<gene>
    <name evidence="1" type="ORF">DPMN_091485</name>
</gene>
<accession>A0A9D4R015</accession>
<evidence type="ECO:0000313" key="2">
    <source>
        <dbReference type="Proteomes" id="UP000828390"/>
    </source>
</evidence>
<proteinExistence type="predicted"/>
<sequence length="87" mass="9106">MLVLTDVTQSTMSGQPVADETTVSMETSTVAETTNITRTTTPYPTTESTTISIGETNTLTGVLHSTESKDGLIAGLVIGALLFVGWL</sequence>
<evidence type="ECO:0000313" key="1">
    <source>
        <dbReference type="EMBL" id="KAH3849092.1"/>
    </source>
</evidence>
<keyword evidence="2" id="KW-1185">Reference proteome</keyword>
<dbReference type="EMBL" id="JAIWYP010000003">
    <property type="protein sequence ID" value="KAH3849092.1"/>
    <property type="molecule type" value="Genomic_DNA"/>
</dbReference>
<protein>
    <submittedName>
        <fullName evidence="1">Uncharacterized protein</fullName>
    </submittedName>
</protein>
<organism evidence="1 2">
    <name type="scientific">Dreissena polymorpha</name>
    <name type="common">Zebra mussel</name>
    <name type="synonym">Mytilus polymorpha</name>
    <dbReference type="NCBI Taxonomy" id="45954"/>
    <lineage>
        <taxon>Eukaryota</taxon>
        <taxon>Metazoa</taxon>
        <taxon>Spiralia</taxon>
        <taxon>Lophotrochozoa</taxon>
        <taxon>Mollusca</taxon>
        <taxon>Bivalvia</taxon>
        <taxon>Autobranchia</taxon>
        <taxon>Heteroconchia</taxon>
        <taxon>Euheterodonta</taxon>
        <taxon>Imparidentia</taxon>
        <taxon>Neoheterodontei</taxon>
        <taxon>Myida</taxon>
        <taxon>Dreissenoidea</taxon>
        <taxon>Dreissenidae</taxon>
        <taxon>Dreissena</taxon>
    </lineage>
</organism>
<name>A0A9D4R015_DREPO</name>
<dbReference type="AlphaFoldDB" id="A0A9D4R015"/>